<evidence type="ECO:0000259" key="2">
    <source>
        <dbReference type="Pfam" id="PF19572"/>
    </source>
</evidence>
<dbReference type="SUPFAM" id="SSF56925">
    <property type="entry name" value="OMPA-like"/>
    <property type="match status" value="1"/>
</dbReference>
<feature type="signal peptide" evidence="1">
    <location>
        <begin position="1"/>
        <end position="22"/>
    </location>
</feature>
<keyword evidence="4" id="KW-1185">Reference proteome</keyword>
<evidence type="ECO:0000256" key="1">
    <source>
        <dbReference type="SAM" id="SignalP"/>
    </source>
</evidence>
<accession>H1Q521</accession>
<feature type="chain" id="PRO_5003553820" description="Type IX secretion system protein PorV domain-containing protein" evidence="1">
    <location>
        <begin position="23"/>
        <end position="317"/>
    </location>
</feature>
<protein>
    <recommendedName>
        <fullName evidence="2">Type IX secretion system protein PorV domain-containing protein</fullName>
    </recommendedName>
</protein>
<dbReference type="Gene3D" id="2.40.160.60">
    <property type="entry name" value="Outer membrane protein transport protein (OMPP1/FadL/TodX)"/>
    <property type="match status" value="1"/>
</dbReference>
<dbReference type="InterPro" id="IPR045741">
    <property type="entry name" value="PorV"/>
</dbReference>
<proteinExistence type="predicted"/>
<dbReference type="InterPro" id="IPR011250">
    <property type="entry name" value="OMP/PagP_B-barrel"/>
</dbReference>
<dbReference type="Proteomes" id="UP000016023">
    <property type="component" value="Unassembled WGS sequence"/>
</dbReference>
<dbReference type="HOGENOM" id="CLU_058805_0_0_10"/>
<dbReference type="RefSeq" id="WP_006953707.1">
    <property type="nucleotide sequence ID" value="NZ_JH594523.1"/>
</dbReference>
<dbReference type="eggNOG" id="COG2067">
    <property type="taxonomic scope" value="Bacteria"/>
</dbReference>
<comment type="caution">
    <text evidence="3">The sequence shown here is derived from an EMBL/GenBank/DDBJ whole genome shotgun (WGS) entry which is preliminary data.</text>
</comment>
<dbReference type="AlphaFoldDB" id="H1Q521"/>
<keyword evidence="1" id="KW-0732">Signal</keyword>
<dbReference type="EMBL" id="AGWK01000059">
    <property type="protein sequence ID" value="EHO65999.1"/>
    <property type="molecule type" value="Genomic_DNA"/>
</dbReference>
<dbReference type="STRING" id="883158.HMPREF9140_02009"/>
<reference evidence="3 4" key="1">
    <citation type="submission" date="2011-12" db="EMBL/GenBank/DDBJ databases">
        <title>The Genome Sequence of Prevotella micans F0438.</title>
        <authorList>
            <consortium name="The Broad Institute Genome Sequencing Platform"/>
            <person name="Earl A."/>
            <person name="Ward D."/>
            <person name="Feldgarden M."/>
            <person name="Gevers D."/>
            <person name="Izard J."/>
            <person name="Baranova O.V."/>
            <person name="Blanton J.M."/>
            <person name="Wade W.G."/>
            <person name="Dewhirst F.E."/>
            <person name="Young S.K."/>
            <person name="Zeng Q."/>
            <person name="Gargeya S."/>
            <person name="Fitzgerald M."/>
            <person name="Haas B."/>
            <person name="Abouelleil A."/>
            <person name="Alvarado L."/>
            <person name="Arachchi H.M."/>
            <person name="Berlin A."/>
            <person name="Chapman S.B."/>
            <person name="Gearin G."/>
            <person name="Goldberg J."/>
            <person name="Griggs A."/>
            <person name="Gujja S."/>
            <person name="Hansen M."/>
            <person name="Heiman D."/>
            <person name="Howarth C."/>
            <person name="Larimer J."/>
            <person name="Lui A."/>
            <person name="MacDonald P.J.P."/>
            <person name="McCowen C."/>
            <person name="Montmayeur A."/>
            <person name="Murphy C."/>
            <person name="Neiman D."/>
            <person name="Pearson M."/>
            <person name="Priest M."/>
            <person name="Roberts A."/>
            <person name="Saif S."/>
            <person name="Shea T."/>
            <person name="Sisk P."/>
            <person name="Stolte C."/>
            <person name="Sykes S."/>
            <person name="Wortman J."/>
            <person name="Nusbaum C."/>
            <person name="Birren B."/>
        </authorList>
    </citation>
    <scope>NUCLEOTIDE SEQUENCE [LARGE SCALE GENOMIC DNA]</scope>
    <source>
        <strain evidence="3 4">F0438</strain>
    </source>
</reference>
<feature type="domain" description="Type IX secretion system protein PorV" evidence="2">
    <location>
        <begin position="26"/>
        <end position="237"/>
    </location>
</feature>
<dbReference type="NCBIfam" id="NF033709">
    <property type="entry name" value="PorV_fam"/>
    <property type="match status" value="1"/>
</dbReference>
<gene>
    <name evidence="3" type="ORF">HMPREF9140_02009</name>
</gene>
<evidence type="ECO:0000313" key="3">
    <source>
        <dbReference type="EMBL" id="EHO65999.1"/>
    </source>
</evidence>
<name>H1Q521_9BACT</name>
<dbReference type="PATRIC" id="fig|883158.3.peg.2012"/>
<dbReference type="Pfam" id="PF19572">
    <property type="entry name" value="PorV"/>
    <property type="match status" value="1"/>
</dbReference>
<organism evidence="3 4">
    <name type="scientific">Prevotella micans F0438</name>
    <dbReference type="NCBI Taxonomy" id="883158"/>
    <lineage>
        <taxon>Bacteria</taxon>
        <taxon>Pseudomonadati</taxon>
        <taxon>Bacteroidota</taxon>
        <taxon>Bacteroidia</taxon>
        <taxon>Bacteroidales</taxon>
        <taxon>Prevotellaceae</taxon>
        <taxon>Prevotella</taxon>
    </lineage>
</organism>
<evidence type="ECO:0000313" key="4">
    <source>
        <dbReference type="Proteomes" id="UP000016023"/>
    </source>
</evidence>
<sequence>MNKKSIFAACMVAILSTAGAVAQNRTLPVLSVSNEAGSASMGAITVTGSGGMHIYTNPAFFVLGENKGAVDVSAAMFSKQEGDVGQFGVYSAGAAYRVAGRHAILAGFRYAGGLKIAGFDALGNPTKDYKPYDWTADIAYTYRFSTRFAAFIAGSAVYSHLAKNARGGSVSFGAVYNSENVKLGSVPARYSISTRVSDLGPKLDYGSTEVNLPASAAIGGRLEMDLAPEHMLTAAVASRYYFMPSHDKLLTAGIGAEYMYNRTVAVRAGYELSQHNLSHITLGAGLCYKGLRLNAGYLLKTNNQGSNNFVVGLGFDF</sequence>